<dbReference type="InterPro" id="IPR051598">
    <property type="entry name" value="TSUP/Inactive_protease-like"/>
</dbReference>
<feature type="transmembrane region" description="Helical" evidence="5">
    <location>
        <begin position="45"/>
        <end position="66"/>
    </location>
</feature>
<evidence type="ECO:0000256" key="4">
    <source>
        <dbReference type="ARBA" id="ARBA00023136"/>
    </source>
</evidence>
<dbReference type="EMBL" id="CP003929">
    <property type="protein sequence ID" value="AGB39254.1"/>
    <property type="molecule type" value="Genomic_DNA"/>
</dbReference>
<proteinExistence type="inferred from homology"/>
<dbReference type="KEGG" id="nou:Natoc_3529"/>
<keyword evidence="4 5" id="KW-0472">Membrane</keyword>
<dbReference type="OrthoDB" id="214470at2157"/>
<dbReference type="PANTHER" id="PTHR43701">
    <property type="entry name" value="MEMBRANE TRANSPORTER PROTEIN MJ0441-RELATED"/>
    <property type="match status" value="1"/>
</dbReference>
<comment type="similarity">
    <text evidence="5">Belongs to the 4-toluene sulfonate uptake permease (TSUP) (TC 2.A.102) family.</text>
</comment>
<evidence type="ECO:0000256" key="1">
    <source>
        <dbReference type="ARBA" id="ARBA00004141"/>
    </source>
</evidence>
<feature type="transmembrane region" description="Helical" evidence="5">
    <location>
        <begin position="101"/>
        <end position="120"/>
    </location>
</feature>
<feature type="transmembrane region" description="Helical" evidence="5">
    <location>
        <begin position="198"/>
        <end position="226"/>
    </location>
</feature>
<dbReference type="Pfam" id="PF01925">
    <property type="entry name" value="TauE"/>
    <property type="match status" value="1"/>
</dbReference>
<dbReference type="GO" id="GO:0005886">
    <property type="term" value="C:plasma membrane"/>
    <property type="evidence" value="ECO:0007669"/>
    <property type="project" value="UniProtKB-SubCell"/>
</dbReference>
<dbReference type="STRING" id="694430.Natoc_3529"/>
<gene>
    <name evidence="6" type="ORF">Natoc_3529</name>
</gene>
<protein>
    <recommendedName>
        <fullName evidence="5">Probable membrane transporter protein</fullName>
    </recommendedName>
</protein>
<dbReference type="eggNOG" id="arCOG02050">
    <property type="taxonomic scope" value="Archaea"/>
</dbReference>
<dbReference type="Proteomes" id="UP000010878">
    <property type="component" value="Chromosome"/>
</dbReference>
<keyword evidence="3 5" id="KW-1133">Transmembrane helix</keyword>
<reference evidence="6 7" key="1">
    <citation type="submission" date="2012-11" db="EMBL/GenBank/DDBJ databases">
        <title>FINISHED of Natronococcus occultus SP4, DSM 3396.</title>
        <authorList>
            <consortium name="DOE Joint Genome Institute"/>
            <person name="Eisen J."/>
            <person name="Huntemann M."/>
            <person name="Wei C.-L."/>
            <person name="Han J."/>
            <person name="Detter J.C."/>
            <person name="Han C."/>
            <person name="Tapia R."/>
            <person name="Chen A."/>
            <person name="Kyrpides N."/>
            <person name="Mavromatis K."/>
            <person name="Markowitz V."/>
            <person name="Szeto E."/>
            <person name="Ivanova N."/>
            <person name="Mikhailova N."/>
            <person name="Ovchinnikova G."/>
            <person name="Pagani I."/>
            <person name="Pati A."/>
            <person name="Goodwin L."/>
            <person name="Nordberg H.P."/>
            <person name="Cantor M.N."/>
            <person name="Hua S.X."/>
            <person name="Woyke T."/>
            <person name="Eisen J."/>
            <person name="Klenk H.-P."/>
            <person name="Klenk H.-P."/>
        </authorList>
    </citation>
    <scope>NUCLEOTIDE SEQUENCE [LARGE SCALE GENOMIC DNA]</scope>
    <source>
        <strain evidence="6 7">SP4</strain>
    </source>
</reference>
<evidence type="ECO:0000256" key="2">
    <source>
        <dbReference type="ARBA" id="ARBA00022692"/>
    </source>
</evidence>
<keyword evidence="5" id="KW-1003">Cell membrane</keyword>
<name>L0K4G0_9EURY</name>
<feature type="transmembrane region" description="Helical" evidence="5">
    <location>
        <begin position="72"/>
        <end position="92"/>
    </location>
</feature>
<comment type="subcellular location">
    <subcellularLocation>
        <location evidence="5">Cell membrane</location>
        <topology evidence="5">Multi-pass membrane protein</topology>
    </subcellularLocation>
    <subcellularLocation>
        <location evidence="1">Membrane</location>
        <topology evidence="1">Multi-pass membrane protein</topology>
    </subcellularLocation>
</comment>
<feature type="transmembrane region" description="Helical" evidence="5">
    <location>
        <begin position="168"/>
        <end position="192"/>
    </location>
</feature>
<evidence type="ECO:0000256" key="5">
    <source>
        <dbReference type="RuleBase" id="RU363041"/>
    </source>
</evidence>
<dbReference type="AlphaFoldDB" id="L0K4G0"/>
<sequence length="251" mass="25305">MVVATEVLVALVVLAFLGGIIVATIGPGGILIVTGLYLMTSLSSAEVAGTSSAVFTIGAVLGSLIYARSGEIDWWIAGVVSAAAAAGTWVGVQANAYLSRALYGIVLAVLLAIVGVTIVYQEYHDLEPRVELGRGGWDTAGFVAVGIVIGVAGGLLGIGGAALSAPALVLVGVPMLATIAITQVVVVATALFTTLNYVLLDAIVTSLFVPITLSYLGGVGIGWWLAHRAEPGRLKLTLGVALIGLAGSLVV</sequence>
<dbReference type="RefSeq" id="WP_015322688.1">
    <property type="nucleotide sequence ID" value="NC_019974.1"/>
</dbReference>
<dbReference type="HOGENOM" id="CLU_045498_9_0_2"/>
<evidence type="ECO:0000313" key="7">
    <source>
        <dbReference type="Proteomes" id="UP000010878"/>
    </source>
</evidence>
<feature type="transmembrane region" description="Helical" evidence="5">
    <location>
        <begin position="140"/>
        <end position="161"/>
    </location>
</feature>
<evidence type="ECO:0000256" key="3">
    <source>
        <dbReference type="ARBA" id="ARBA00022989"/>
    </source>
</evidence>
<dbReference type="PANTHER" id="PTHR43701:SF2">
    <property type="entry name" value="MEMBRANE TRANSPORTER PROTEIN YJNA-RELATED"/>
    <property type="match status" value="1"/>
</dbReference>
<keyword evidence="7" id="KW-1185">Reference proteome</keyword>
<organism evidence="6 7">
    <name type="scientific">Natronococcus occultus SP4</name>
    <dbReference type="NCBI Taxonomy" id="694430"/>
    <lineage>
        <taxon>Archaea</taxon>
        <taxon>Methanobacteriati</taxon>
        <taxon>Methanobacteriota</taxon>
        <taxon>Stenosarchaea group</taxon>
        <taxon>Halobacteria</taxon>
        <taxon>Halobacteriales</taxon>
        <taxon>Natrialbaceae</taxon>
        <taxon>Natronococcus</taxon>
    </lineage>
</organism>
<accession>L0K4G0</accession>
<dbReference type="InterPro" id="IPR002781">
    <property type="entry name" value="TM_pro_TauE-like"/>
</dbReference>
<dbReference type="GeneID" id="14402215"/>
<evidence type="ECO:0000313" key="6">
    <source>
        <dbReference type="EMBL" id="AGB39254.1"/>
    </source>
</evidence>
<keyword evidence="2 5" id="KW-0812">Transmembrane</keyword>
<feature type="transmembrane region" description="Helical" evidence="5">
    <location>
        <begin position="12"/>
        <end position="38"/>
    </location>
</feature>